<reference evidence="1 2" key="1">
    <citation type="submission" date="2014-07" db="EMBL/GenBank/DDBJ databases">
        <title>Genome of Flavobacterium reichenbachii LMG 25512.</title>
        <authorList>
            <person name="Stropko S.J."/>
            <person name="Pipes S.E."/>
            <person name="Newman J.D."/>
        </authorList>
    </citation>
    <scope>NUCLEOTIDE SEQUENCE [LARGE SCALE GENOMIC DNA]</scope>
    <source>
        <strain evidence="1 2">LMG 25512</strain>
    </source>
</reference>
<proteinExistence type="predicted"/>
<dbReference type="eggNOG" id="COG1361">
    <property type="taxonomic scope" value="Bacteria"/>
</dbReference>
<comment type="caution">
    <text evidence="1">The sequence shown here is derived from an EMBL/GenBank/DDBJ whole genome shotgun (WGS) entry which is preliminary data.</text>
</comment>
<name>A0A085ZNY2_9FLAO</name>
<dbReference type="STRING" id="362418.IW19_11660"/>
<dbReference type="InterPro" id="IPR026341">
    <property type="entry name" value="T9SS_type_B"/>
</dbReference>
<evidence type="ECO:0000313" key="1">
    <source>
        <dbReference type="EMBL" id="KFF06146.1"/>
    </source>
</evidence>
<dbReference type="Pfam" id="PF13585">
    <property type="entry name" value="CHU_C"/>
    <property type="match status" value="1"/>
</dbReference>
<dbReference type="EMBL" id="JPRL01000001">
    <property type="protein sequence ID" value="KFF06146.1"/>
    <property type="molecule type" value="Genomic_DNA"/>
</dbReference>
<dbReference type="OrthoDB" id="1236981at2"/>
<dbReference type="Proteomes" id="UP000028715">
    <property type="component" value="Unassembled WGS sequence"/>
</dbReference>
<dbReference type="RefSeq" id="WP_035684301.1">
    <property type="nucleotide sequence ID" value="NZ_JPRL01000001.1"/>
</dbReference>
<accession>A0A085ZNY2</accession>
<dbReference type="AlphaFoldDB" id="A0A085ZNY2"/>
<dbReference type="eggNOG" id="COG4886">
    <property type="taxonomic scope" value="Bacteria"/>
</dbReference>
<evidence type="ECO:0000313" key="2">
    <source>
        <dbReference type="Proteomes" id="UP000028715"/>
    </source>
</evidence>
<keyword evidence="2" id="KW-1185">Reference proteome</keyword>
<gene>
    <name evidence="1" type="ORF">IW19_11660</name>
</gene>
<sequence>MVKNYYKFLHIILFFAFFSILPSKIYGQCAGQDNIFTVCDIHDTSSQTINLFALLGGTPQLGGVWTDDDKSGGLNLNTGNLNAQVIRRSGVYHYTYTVTSGGCTDNSATIEVTVGGYSGIGSRATVCSSQLYFNLFQAFSGVDPPPQINGHWHNDTTNENLPDSSFYIKGLQGNYYFTYTMDAIGSCPAQSSQIIVSVSRAPEAGEAGDLTLCGDNDLTPYTNFDLFSLISGQDPGGFWRDDSGTGEIVGIADHNIDIQKIYTSYGAQTYNFTYVVPSPNPTVCPVDEETVQIILQKKLDFTGATVEVTSDICETEIPTATYFLTINKNTAVIPDGTYLVSYNVSGPRGGTRIDRVAFVNGVLRFQMNSSYFQQVGTFRVTILNIYGLGIQACQNIIGDLHDDLIISPNPDLQGARIDPVTTCQNKDVLVTISNALKLADGDYDIVYNIRGANSSTARVARITSVGGVSSFVIPGNLLAVSGTSVVTITAITHVSSQCVSSALLQGNILINPLPNTTALRIQIPDDCFGKTFTASVTGLGSLTDVTLSYTLSGSNTSTVQTIVLPVTNGNASFTIPSSLLLNTGSTTINVTNLKNNITTCDVNVSGISDPFLLNPIPAAPLASNQVFCKAEDKTIANLEPIGAQYKWYISAVATTPLAANYVLKSENYFIRETSSAGCTSEPAMILVTINDIPAPILNSDGPNFCGLDNPTILDLVNRTNSRSSVVWYDAEVNGNLLPPSTPLIDKRTYYGFDFSSNTGCFSDENTAVTVSLTDCDSPDYPFFIPDGFSPNGDGVNDSFVIPDIDFLYPDYTIEIFNRYGNGMYKGKKDKPAWDGMNYEAKGVGSGIAPNGVYFYIINFNKDNKPPKQGRLYLNR</sequence>
<organism evidence="1 2">
    <name type="scientific">Flavobacterium reichenbachii</name>
    <dbReference type="NCBI Taxonomy" id="362418"/>
    <lineage>
        <taxon>Bacteria</taxon>
        <taxon>Pseudomonadati</taxon>
        <taxon>Bacteroidota</taxon>
        <taxon>Flavobacteriia</taxon>
        <taxon>Flavobacteriales</taxon>
        <taxon>Flavobacteriaceae</taxon>
        <taxon>Flavobacterium</taxon>
    </lineage>
</organism>
<protein>
    <submittedName>
        <fullName evidence="1">Uncharacterized protein</fullName>
    </submittedName>
</protein>
<dbReference type="NCBIfam" id="TIGR04131">
    <property type="entry name" value="Bac_Flav_CTERM"/>
    <property type="match status" value="1"/>
</dbReference>